<evidence type="ECO:0000313" key="3">
    <source>
        <dbReference type="Proteomes" id="UP001295794"/>
    </source>
</evidence>
<dbReference type="EMBL" id="CAVNYO010000128">
    <property type="protein sequence ID" value="CAK5267605.1"/>
    <property type="molecule type" value="Genomic_DNA"/>
</dbReference>
<dbReference type="AlphaFoldDB" id="A0AAD2H3X3"/>
<evidence type="ECO:0000313" key="2">
    <source>
        <dbReference type="EMBL" id="CAK5267605.1"/>
    </source>
</evidence>
<feature type="region of interest" description="Disordered" evidence="1">
    <location>
        <begin position="1"/>
        <end position="35"/>
    </location>
</feature>
<feature type="non-terminal residue" evidence="2">
    <location>
        <position position="158"/>
    </location>
</feature>
<protein>
    <submittedName>
        <fullName evidence="2">Uncharacterized protein</fullName>
    </submittedName>
</protein>
<sequence length="158" mass="17042">SFSFQAGYEHPTSTHLTTTQTRPQVPQSPSGKGSPRLATLVIKAKGDAMVQRRAATAISPRNLASTRMRSVGRFLHPIPASPTRPSFLGDLPCVPRVGWKRAGAFYISVLLDMGESHQARKRAKTKPSSQTLPINHKGLPTLSALKTASGGASVRRLY</sequence>
<organism evidence="2 3">
    <name type="scientific">Mycena citricolor</name>
    <dbReference type="NCBI Taxonomy" id="2018698"/>
    <lineage>
        <taxon>Eukaryota</taxon>
        <taxon>Fungi</taxon>
        <taxon>Dikarya</taxon>
        <taxon>Basidiomycota</taxon>
        <taxon>Agaricomycotina</taxon>
        <taxon>Agaricomycetes</taxon>
        <taxon>Agaricomycetidae</taxon>
        <taxon>Agaricales</taxon>
        <taxon>Marasmiineae</taxon>
        <taxon>Mycenaceae</taxon>
        <taxon>Mycena</taxon>
    </lineage>
</organism>
<keyword evidence="3" id="KW-1185">Reference proteome</keyword>
<dbReference type="Proteomes" id="UP001295794">
    <property type="component" value="Unassembled WGS sequence"/>
</dbReference>
<feature type="compositionally biased region" description="Polar residues" evidence="1">
    <location>
        <begin position="22"/>
        <end position="31"/>
    </location>
</feature>
<accession>A0AAD2H3X3</accession>
<gene>
    <name evidence="2" type="ORF">MYCIT1_LOCUS10270</name>
</gene>
<name>A0AAD2H3X3_9AGAR</name>
<comment type="caution">
    <text evidence="2">The sequence shown here is derived from an EMBL/GenBank/DDBJ whole genome shotgun (WGS) entry which is preliminary data.</text>
</comment>
<proteinExistence type="predicted"/>
<evidence type="ECO:0000256" key="1">
    <source>
        <dbReference type="SAM" id="MobiDB-lite"/>
    </source>
</evidence>
<reference evidence="2" key="1">
    <citation type="submission" date="2023-11" db="EMBL/GenBank/DDBJ databases">
        <authorList>
            <person name="De Vega J J."/>
            <person name="De Vega J J."/>
        </authorList>
    </citation>
    <scope>NUCLEOTIDE SEQUENCE</scope>
</reference>
<feature type="region of interest" description="Disordered" evidence="1">
    <location>
        <begin position="118"/>
        <end position="137"/>
    </location>
</feature>